<dbReference type="OrthoDB" id="9795838at2"/>
<dbReference type="PANTHER" id="PTHR39323">
    <property type="entry name" value="BLR1149 PROTEIN"/>
    <property type="match status" value="1"/>
</dbReference>
<dbReference type="RefSeq" id="WP_103908940.1">
    <property type="nucleotide sequence ID" value="NZ_FNUZ01000001.1"/>
</dbReference>
<evidence type="ECO:0000313" key="2">
    <source>
        <dbReference type="EMBL" id="SEF60458.1"/>
    </source>
</evidence>
<protein>
    <submittedName>
        <fullName evidence="2">Putative phosphoesterase</fullName>
    </submittedName>
</protein>
<dbReference type="Proteomes" id="UP000236752">
    <property type="component" value="Unassembled WGS sequence"/>
</dbReference>
<dbReference type="InterPro" id="IPR029052">
    <property type="entry name" value="Metallo-depent_PP-like"/>
</dbReference>
<dbReference type="Pfam" id="PF00149">
    <property type="entry name" value="Metallophos"/>
    <property type="match status" value="1"/>
</dbReference>
<feature type="domain" description="Calcineurin-like phosphoesterase" evidence="1">
    <location>
        <begin position="27"/>
        <end position="122"/>
    </location>
</feature>
<dbReference type="SUPFAM" id="SSF56300">
    <property type="entry name" value="Metallo-dependent phosphatases"/>
    <property type="match status" value="1"/>
</dbReference>
<proteinExistence type="predicted"/>
<organism evidence="2 3">
    <name type="scientific">Thalassococcus halodurans</name>
    <dbReference type="NCBI Taxonomy" id="373675"/>
    <lineage>
        <taxon>Bacteria</taxon>
        <taxon>Pseudomonadati</taxon>
        <taxon>Pseudomonadota</taxon>
        <taxon>Alphaproteobacteria</taxon>
        <taxon>Rhodobacterales</taxon>
        <taxon>Roseobacteraceae</taxon>
        <taxon>Thalassococcus</taxon>
    </lineage>
</organism>
<evidence type="ECO:0000259" key="1">
    <source>
        <dbReference type="Pfam" id="PF00149"/>
    </source>
</evidence>
<dbReference type="PIRSF" id="PIRSF000887">
    <property type="entry name" value="Pesterase_MJ0037"/>
    <property type="match status" value="1"/>
</dbReference>
<accession>A0A1H5TE48</accession>
<gene>
    <name evidence="2" type="ORF">SAMN04488045_0567</name>
</gene>
<sequence length="224" mass="24086">MNHHAFTFNNAALCALGSGALFWPDQRLLVVSDLHFGKSERLSAVGGAQLPPYDTRDTLTRLEADLEATGARQVICLGDSFDAPDIGSALPQEELLWITRLQAGRDWVWIEGNHDPGPVGIGGTHVKDLQLDPLVFRHIATVGATCEISGHYHPKARLPLRGRLISRPCFLVDKDRIVMPAYGTYTGGLRSDSAALCGLMAPDAMAILTGKTPAAIPMPRAALA</sequence>
<dbReference type="GO" id="GO:0016787">
    <property type="term" value="F:hydrolase activity"/>
    <property type="evidence" value="ECO:0007669"/>
    <property type="project" value="InterPro"/>
</dbReference>
<dbReference type="AlphaFoldDB" id="A0A1H5TE48"/>
<dbReference type="NCBIfam" id="TIGR04123">
    <property type="entry name" value="P_estr_lig_assc"/>
    <property type="match status" value="1"/>
</dbReference>
<dbReference type="InterPro" id="IPR024173">
    <property type="entry name" value="Pesterase_MJ0037-like"/>
</dbReference>
<name>A0A1H5TE48_9RHOB</name>
<reference evidence="2 3" key="1">
    <citation type="submission" date="2016-10" db="EMBL/GenBank/DDBJ databases">
        <authorList>
            <person name="de Groot N.N."/>
        </authorList>
    </citation>
    <scope>NUCLEOTIDE SEQUENCE [LARGE SCALE GENOMIC DNA]</scope>
    <source>
        <strain evidence="2 3">DSM 26915</strain>
    </source>
</reference>
<evidence type="ECO:0000313" key="3">
    <source>
        <dbReference type="Proteomes" id="UP000236752"/>
    </source>
</evidence>
<dbReference type="PANTHER" id="PTHR39323:SF1">
    <property type="entry name" value="BLR1149 PROTEIN"/>
    <property type="match status" value="1"/>
</dbReference>
<keyword evidence="3" id="KW-1185">Reference proteome</keyword>
<dbReference type="Gene3D" id="3.60.21.10">
    <property type="match status" value="1"/>
</dbReference>
<dbReference type="EMBL" id="FNUZ01000001">
    <property type="protein sequence ID" value="SEF60458.1"/>
    <property type="molecule type" value="Genomic_DNA"/>
</dbReference>
<dbReference type="InterPro" id="IPR004843">
    <property type="entry name" value="Calcineurin-like_PHP"/>
</dbReference>
<dbReference type="InterPro" id="IPR026336">
    <property type="entry name" value="PdeM-like"/>
</dbReference>